<comment type="similarity">
    <text evidence="13">Belongs to the NiCoT transporter (TC 2.A.52) family.</text>
</comment>
<feature type="transmembrane region" description="Helical" evidence="13">
    <location>
        <begin position="91"/>
        <end position="109"/>
    </location>
</feature>
<dbReference type="InterPro" id="IPR051224">
    <property type="entry name" value="NiCoT_RcnA"/>
</dbReference>
<evidence type="ECO:0000256" key="3">
    <source>
        <dbReference type="ARBA" id="ARBA00022426"/>
    </source>
</evidence>
<comment type="function">
    <text evidence="1">Efflux system for nickel and cobalt.</text>
</comment>
<sequence>MTEFSELLRQGAGNAWLFVPSAILLGALHGLEPGHSKTMMAAFIVAIRGTVSQAVLLGLSATISHTAVVWLVALVGMKLGGNLNAEATEPYFQLGSAVLIIGIAVWMLLRTYRDLKREKDETNHSHHAHDHGHGLEIRRIDTDHSQAVDLEIFETGCPPRFRLHFFDKGAAIAPADAGQIEVQTIRPDGAVQAFTFAKKGDYLESIDEIPEPHEFVARLSMTHHAHTHDYDVSFEEGAHHGHGGLDVGAVGYQDAHELAHANDIKRKFADKNITTGQIVMFGLTGGLIPCPASITVLLLCLQLKQYSLGVVLVLCFSIGLALTMVASGTIAALSVRQVSKRWNGFGAFARKAPYFSSALIILVGLYTGYLGWSGLNAHAI</sequence>
<dbReference type="RefSeq" id="WP_342830429.1">
    <property type="nucleotide sequence ID" value="NZ_JBANDC010000012.1"/>
</dbReference>
<keyword evidence="11 13" id="KW-0472">Membrane</keyword>
<dbReference type="PANTHER" id="PTHR40659">
    <property type="entry name" value="NICKEL/COBALT EFFLUX SYSTEM RCNA"/>
    <property type="match status" value="1"/>
</dbReference>
<dbReference type="PANTHER" id="PTHR40659:SF1">
    <property type="entry name" value="NICKEL_COBALT EFFLUX SYSTEM RCNA"/>
    <property type="match status" value="1"/>
</dbReference>
<keyword evidence="6" id="KW-0533">Nickel</keyword>
<evidence type="ECO:0000256" key="7">
    <source>
        <dbReference type="ARBA" id="ARBA00022692"/>
    </source>
</evidence>
<reference evidence="15 16" key="1">
    <citation type="submission" date="2024-02" db="EMBL/GenBank/DDBJ databases">
        <title>Draft genome sequence of Collimonas sp. strain H4R21, an effective mineral-weathering bacterial strain isolated from the beech rhizosphere.</title>
        <authorList>
            <person name="Morin E."/>
            <person name="Uroz S."/>
            <person name="Leveau J.H.J."/>
            <person name="Kumar R."/>
            <person name="Rey M.W."/>
            <person name="Pham J."/>
        </authorList>
    </citation>
    <scope>NUCLEOTIDE SEQUENCE [LARGE SCALE GENOMIC DNA]</scope>
    <source>
        <strain evidence="15 16">H4R21</strain>
    </source>
</reference>
<evidence type="ECO:0000313" key="15">
    <source>
        <dbReference type="EMBL" id="MEM4989153.1"/>
    </source>
</evidence>
<comment type="subcellular location">
    <subcellularLocation>
        <location evidence="2 13">Cell membrane</location>
        <topology evidence="2 13">Multi-pass membrane protein</topology>
    </subcellularLocation>
</comment>
<keyword evidence="7 13" id="KW-0812">Transmembrane</keyword>
<evidence type="ECO:0000256" key="1">
    <source>
        <dbReference type="ARBA" id="ARBA00002510"/>
    </source>
</evidence>
<dbReference type="EMBL" id="JBANDC010000012">
    <property type="protein sequence ID" value="MEM4989153.1"/>
    <property type="molecule type" value="Genomic_DNA"/>
</dbReference>
<feature type="transmembrane region" description="Helical" evidence="13">
    <location>
        <begin position="43"/>
        <end position="71"/>
    </location>
</feature>
<keyword evidence="10" id="KW-0921">Nickel transport</keyword>
<evidence type="ECO:0000256" key="10">
    <source>
        <dbReference type="ARBA" id="ARBA00023112"/>
    </source>
</evidence>
<keyword evidence="16" id="KW-1185">Reference proteome</keyword>
<evidence type="ECO:0000256" key="8">
    <source>
        <dbReference type="ARBA" id="ARBA00022989"/>
    </source>
</evidence>
<dbReference type="Proteomes" id="UP001495910">
    <property type="component" value="Unassembled WGS sequence"/>
</dbReference>
<feature type="transmembrane region" description="Helical" evidence="13">
    <location>
        <begin position="12"/>
        <end position="31"/>
    </location>
</feature>
<evidence type="ECO:0000256" key="11">
    <source>
        <dbReference type="ARBA" id="ARBA00023136"/>
    </source>
</evidence>
<evidence type="ECO:0000256" key="2">
    <source>
        <dbReference type="ARBA" id="ARBA00004651"/>
    </source>
</evidence>
<feature type="transmembrane region" description="Helical" evidence="13">
    <location>
        <begin position="278"/>
        <end position="299"/>
    </location>
</feature>
<evidence type="ECO:0000256" key="12">
    <source>
        <dbReference type="ARBA" id="ARBA00023285"/>
    </source>
</evidence>
<dbReference type="InterPro" id="IPR058646">
    <property type="entry name" value="CzcB_N"/>
</dbReference>
<dbReference type="Pfam" id="PF03824">
    <property type="entry name" value="NicO"/>
    <property type="match status" value="2"/>
</dbReference>
<keyword evidence="8 13" id="KW-1133">Transmembrane helix</keyword>
<comment type="caution">
    <text evidence="15">The sequence shown here is derived from an EMBL/GenBank/DDBJ whole genome shotgun (WGS) entry which is preliminary data.</text>
</comment>
<accession>A0ABU9PYT4</accession>
<evidence type="ECO:0000313" key="16">
    <source>
        <dbReference type="Proteomes" id="UP001495910"/>
    </source>
</evidence>
<keyword evidence="5" id="KW-1003">Cell membrane</keyword>
<dbReference type="NCBIfam" id="NF007454">
    <property type="entry name" value="PRK10019.1"/>
    <property type="match status" value="2"/>
</dbReference>
<keyword evidence="12" id="KW-0170">Cobalt</keyword>
<proteinExistence type="inferred from homology"/>
<evidence type="ECO:0000256" key="13">
    <source>
        <dbReference type="RuleBase" id="RU362101"/>
    </source>
</evidence>
<feature type="domain" description="CzcB N-terminal" evidence="14">
    <location>
        <begin position="145"/>
        <end position="227"/>
    </location>
</feature>
<name>A0ABU9PYT4_9BURK</name>
<evidence type="ECO:0000256" key="9">
    <source>
        <dbReference type="ARBA" id="ARBA00023065"/>
    </source>
</evidence>
<dbReference type="Pfam" id="PF25971">
    <property type="entry name" value="CzcB_N"/>
    <property type="match status" value="1"/>
</dbReference>
<keyword evidence="4 13" id="KW-0813">Transport</keyword>
<evidence type="ECO:0000256" key="6">
    <source>
        <dbReference type="ARBA" id="ARBA00022596"/>
    </source>
</evidence>
<feature type="transmembrane region" description="Helical" evidence="13">
    <location>
        <begin position="354"/>
        <end position="372"/>
    </location>
</feature>
<keyword evidence="3" id="KW-0171">Cobalt transport</keyword>
<dbReference type="InterPro" id="IPR011541">
    <property type="entry name" value="Ni/Co_transpt_high_affinity"/>
</dbReference>
<organism evidence="15 16">
    <name type="scientific">Collimonas rhizosphaerae</name>
    <dbReference type="NCBI Taxonomy" id="3126357"/>
    <lineage>
        <taxon>Bacteria</taxon>
        <taxon>Pseudomonadati</taxon>
        <taxon>Pseudomonadota</taxon>
        <taxon>Betaproteobacteria</taxon>
        <taxon>Burkholderiales</taxon>
        <taxon>Oxalobacteraceae</taxon>
        <taxon>Collimonas</taxon>
    </lineage>
</organism>
<evidence type="ECO:0000256" key="4">
    <source>
        <dbReference type="ARBA" id="ARBA00022448"/>
    </source>
</evidence>
<evidence type="ECO:0000256" key="5">
    <source>
        <dbReference type="ARBA" id="ARBA00022475"/>
    </source>
</evidence>
<evidence type="ECO:0000259" key="14">
    <source>
        <dbReference type="Pfam" id="PF25971"/>
    </source>
</evidence>
<feature type="transmembrane region" description="Helical" evidence="13">
    <location>
        <begin position="311"/>
        <end position="333"/>
    </location>
</feature>
<gene>
    <name evidence="15" type="ORF">V8G57_17325</name>
</gene>
<keyword evidence="9" id="KW-0406">Ion transport</keyword>
<protein>
    <recommendedName>
        <fullName evidence="13">Nickel/cobalt efflux system</fullName>
    </recommendedName>
</protein>